<evidence type="ECO:0000313" key="2">
    <source>
        <dbReference type="Proteomes" id="UP000295497"/>
    </source>
</evidence>
<evidence type="ECO:0000313" key="1">
    <source>
        <dbReference type="EMBL" id="AUX30689.1"/>
    </source>
</evidence>
<organism evidence="1 2">
    <name type="scientific">Sorangium cellulosum</name>
    <name type="common">Polyangium cellulosum</name>
    <dbReference type="NCBI Taxonomy" id="56"/>
    <lineage>
        <taxon>Bacteria</taxon>
        <taxon>Pseudomonadati</taxon>
        <taxon>Myxococcota</taxon>
        <taxon>Polyangia</taxon>
        <taxon>Polyangiales</taxon>
        <taxon>Polyangiaceae</taxon>
        <taxon>Sorangium</taxon>
    </lineage>
</organism>
<dbReference type="RefSeq" id="WP_129574621.1">
    <property type="nucleotide sequence ID" value="NZ_CP012672.1"/>
</dbReference>
<protein>
    <submittedName>
        <fullName evidence="1">Uncharacterized protein</fullName>
    </submittedName>
</protein>
<dbReference type="EMBL" id="CP012672">
    <property type="protein sequence ID" value="AUX30689.1"/>
    <property type="molecule type" value="Genomic_DNA"/>
</dbReference>
<gene>
    <name evidence="1" type="ORF">SOCE836_028000</name>
</gene>
<name>A0A4P2QKX9_SORCE</name>
<sequence length="211" mass="22475">MARERTQRAATVGVAEHGNSAVLVTVAPGGELLDRRRVDLTDQGLPTHPHHHEGSWAVGRYLDSPWARPISLADAVALVERVRASAARGAREGLEALAAAVPAPIAGIAIRVCPTLPPTTEERIADNRAQTVADSVLYREALAAAAEARGWSVHWYDRERVFREAAATLGLEDVDAFLHAMGRSIGPPWQAKHKLAAAAALAAMGRRASQG</sequence>
<accession>A0A4P2QKX9</accession>
<proteinExistence type="predicted"/>
<reference evidence="1 2" key="1">
    <citation type="submission" date="2015-09" db="EMBL/GenBank/DDBJ databases">
        <title>Sorangium comparison.</title>
        <authorList>
            <person name="Zaburannyi N."/>
            <person name="Bunk B."/>
            <person name="Overmann J."/>
            <person name="Mueller R."/>
        </authorList>
    </citation>
    <scope>NUCLEOTIDE SEQUENCE [LARGE SCALE GENOMIC DNA]</scope>
    <source>
        <strain evidence="1 2">So ce836</strain>
    </source>
</reference>
<dbReference type="Proteomes" id="UP000295497">
    <property type="component" value="Chromosome"/>
</dbReference>
<dbReference type="AlphaFoldDB" id="A0A4P2QKX9"/>